<protein>
    <submittedName>
        <fullName evidence="2">TYR_PHOSPHATASE_2 domain-containing protein</fullName>
    </submittedName>
</protein>
<dbReference type="Proteomes" id="UP000095286">
    <property type="component" value="Unplaced"/>
</dbReference>
<dbReference type="WBParaSite" id="RSKR_0000709100.1">
    <property type="protein sequence ID" value="RSKR_0000709100.1"/>
    <property type="gene ID" value="RSKR_0000709100"/>
</dbReference>
<evidence type="ECO:0000313" key="1">
    <source>
        <dbReference type="Proteomes" id="UP000095286"/>
    </source>
</evidence>
<evidence type="ECO:0000313" key="2">
    <source>
        <dbReference type="WBParaSite" id="RSKR_0000709100.1"/>
    </source>
</evidence>
<reference evidence="2" key="1">
    <citation type="submission" date="2016-11" db="UniProtKB">
        <authorList>
            <consortium name="WormBaseParasite"/>
        </authorList>
    </citation>
    <scope>IDENTIFICATION</scope>
    <source>
        <strain evidence="2">KR3021</strain>
    </source>
</reference>
<sequence>MLTSLIFYPSLGYNLAKNYLQPSKWQWYSRIDENIIVGALPFQSMLNDLEKEKVGGVVCCTEKFELAISYKAMEEQDWAVKGIKFHHVPMTDFTGSTSRQEVVGAVDFIDNINKDGKTVYIHCKAGRTRSATVAMCYLLHKYDYMPNVAFEFLKQKRDQVMLRNAHWRTISEYRRYLDAQKKITP</sequence>
<organism evidence="1 2">
    <name type="scientific">Rhabditophanes sp. KR3021</name>
    <dbReference type="NCBI Taxonomy" id="114890"/>
    <lineage>
        <taxon>Eukaryota</taxon>
        <taxon>Metazoa</taxon>
        <taxon>Ecdysozoa</taxon>
        <taxon>Nematoda</taxon>
        <taxon>Chromadorea</taxon>
        <taxon>Rhabditida</taxon>
        <taxon>Tylenchina</taxon>
        <taxon>Panagrolaimomorpha</taxon>
        <taxon>Strongyloidoidea</taxon>
        <taxon>Alloionematidae</taxon>
        <taxon>Rhabditophanes</taxon>
    </lineage>
</organism>
<accession>A0AC35U326</accession>
<name>A0AC35U326_9BILA</name>
<proteinExistence type="predicted"/>